<dbReference type="GO" id="GO:0016301">
    <property type="term" value="F:kinase activity"/>
    <property type="evidence" value="ECO:0007669"/>
    <property type="project" value="UniProtKB-KW"/>
</dbReference>
<keyword evidence="2" id="KW-0812">Transmembrane</keyword>
<feature type="transmembrane region" description="Helical" evidence="2">
    <location>
        <begin position="246"/>
        <end position="268"/>
    </location>
</feature>
<evidence type="ECO:0000256" key="2">
    <source>
        <dbReference type="SAM" id="Phobius"/>
    </source>
</evidence>
<accession>V2X1A7</accession>
<evidence type="ECO:0000313" key="4">
    <source>
        <dbReference type="Proteomes" id="UP000017559"/>
    </source>
</evidence>
<dbReference type="OrthoDB" id="3248986at2759"/>
<comment type="caution">
    <text evidence="3">The sequence shown here is derived from an EMBL/GenBank/DDBJ whole genome shotgun (WGS) entry which is preliminary data.</text>
</comment>
<gene>
    <name evidence="3" type="ORF">Moror_9064</name>
</gene>
<evidence type="ECO:0000256" key="1">
    <source>
        <dbReference type="SAM" id="MobiDB-lite"/>
    </source>
</evidence>
<dbReference type="AlphaFoldDB" id="V2X1A7"/>
<keyword evidence="3" id="KW-0808">Transferase</keyword>
<feature type="region of interest" description="Disordered" evidence="1">
    <location>
        <begin position="338"/>
        <end position="360"/>
    </location>
</feature>
<keyword evidence="2" id="KW-1133">Transmembrane helix</keyword>
<reference evidence="3 4" key="1">
    <citation type="journal article" date="2014" name="BMC Genomics">
        <title>Genome and secretome analysis of the hemibiotrophic fungal pathogen, Moniliophthora roreri, which causes frosty pod rot disease of cacao: mechanisms of the biotrophic and necrotrophic phases.</title>
        <authorList>
            <person name="Meinhardt L.W."/>
            <person name="Costa G.G.L."/>
            <person name="Thomazella D.P.T."/>
            <person name="Teixeira P.J.P.L."/>
            <person name="Carazzolle M.F."/>
            <person name="Schuster S.C."/>
            <person name="Carlson J.E."/>
            <person name="Guiltinan M.J."/>
            <person name="Mieczkowski P."/>
            <person name="Farmer A."/>
            <person name="Ramaraj T."/>
            <person name="Crozier J."/>
            <person name="Davis R.E."/>
            <person name="Shao J."/>
            <person name="Melnick R.L."/>
            <person name="Pereira G.A.G."/>
            <person name="Bailey B.A."/>
        </authorList>
    </citation>
    <scope>NUCLEOTIDE SEQUENCE [LARGE SCALE GENOMIC DNA]</scope>
    <source>
        <strain evidence="3 4">MCA 2997</strain>
    </source>
</reference>
<dbReference type="KEGG" id="mrr:Moror_9064"/>
<keyword evidence="4" id="KW-1185">Reference proteome</keyword>
<dbReference type="EMBL" id="AWSO01000240">
    <property type="protein sequence ID" value="ESK92908.1"/>
    <property type="molecule type" value="Genomic_DNA"/>
</dbReference>
<dbReference type="HOGENOM" id="CLU_769629_0_0_1"/>
<protein>
    <submittedName>
        <fullName evidence="3">Serine threonine protein kinase</fullName>
    </submittedName>
</protein>
<keyword evidence="2" id="KW-0472">Membrane</keyword>
<name>V2X1A7_MONRO</name>
<organism evidence="3 4">
    <name type="scientific">Moniliophthora roreri (strain MCA 2997)</name>
    <name type="common">Cocoa frosty pod rot fungus</name>
    <name type="synonym">Crinipellis roreri</name>
    <dbReference type="NCBI Taxonomy" id="1381753"/>
    <lineage>
        <taxon>Eukaryota</taxon>
        <taxon>Fungi</taxon>
        <taxon>Dikarya</taxon>
        <taxon>Basidiomycota</taxon>
        <taxon>Agaricomycotina</taxon>
        <taxon>Agaricomycetes</taxon>
        <taxon>Agaricomycetidae</taxon>
        <taxon>Agaricales</taxon>
        <taxon>Marasmiineae</taxon>
        <taxon>Marasmiaceae</taxon>
        <taxon>Moniliophthora</taxon>
    </lineage>
</organism>
<evidence type="ECO:0000313" key="3">
    <source>
        <dbReference type="EMBL" id="ESK92908.1"/>
    </source>
</evidence>
<dbReference type="Proteomes" id="UP000017559">
    <property type="component" value="Unassembled WGS sequence"/>
</dbReference>
<sequence>MADMHNGQAWHQLKTGIRHEIREFGAVHDVPKTKDTDTRMTSKRFVLHLVANLDWFGAKESRPHSTGPIYMSISDLPCPICFLQPHIICLMITPGLSEPTTEQMNNCAEPLICEICALKEGVKMEMYDENDEDIVEEDVFSDLVCNNCDTPGAQKFSGLAGHTSDMNPCPWCYCTSTDIDDPTGYIIDGFKLRDKGFMLKQKFFSKNEPHHQEEILACHGVQFSILDWIPGWQPTSQTALDFMHCIFLGVVAWLFTRILFAAHMFYGAGPTSGCKRFKLAINSTQWPSHITCLPKNRNVLAVEEGDGLAVSGVPDSDKAANGREGVDVDLYVPFMKSEGPGVDSGSSMRAGSMTGGGVPS</sequence>
<keyword evidence="3" id="KW-0418">Kinase</keyword>
<proteinExistence type="predicted"/>